<keyword evidence="1" id="KW-0472">Membrane</keyword>
<feature type="transmembrane region" description="Helical" evidence="1">
    <location>
        <begin position="238"/>
        <end position="257"/>
    </location>
</feature>
<feature type="transmembrane region" description="Helical" evidence="1">
    <location>
        <begin position="380"/>
        <end position="401"/>
    </location>
</feature>
<evidence type="ECO:0000256" key="1">
    <source>
        <dbReference type="SAM" id="Phobius"/>
    </source>
</evidence>
<dbReference type="PANTHER" id="PTHR30354">
    <property type="entry name" value="GNT FAMILY GLUCONATE TRANSPORTER"/>
    <property type="match status" value="1"/>
</dbReference>
<protein>
    <recommendedName>
        <fullName evidence="4">Citrate transporter</fullName>
    </recommendedName>
</protein>
<dbReference type="Proteomes" id="UP001171751">
    <property type="component" value="Unassembled WGS sequence"/>
</dbReference>
<feature type="transmembrane region" description="Helical" evidence="1">
    <location>
        <begin position="63"/>
        <end position="82"/>
    </location>
</feature>
<dbReference type="GO" id="GO:0015128">
    <property type="term" value="F:gluconate transmembrane transporter activity"/>
    <property type="evidence" value="ECO:0007669"/>
    <property type="project" value="InterPro"/>
</dbReference>
<dbReference type="InterPro" id="IPR003474">
    <property type="entry name" value="Glcn_transporter"/>
</dbReference>
<keyword evidence="3" id="KW-1185">Reference proteome</keyword>
<feature type="transmembrane region" description="Helical" evidence="1">
    <location>
        <begin position="184"/>
        <end position="204"/>
    </location>
</feature>
<dbReference type="PANTHER" id="PTHR30354:SF7">
    <property type="entry name" value="BLL7963 PROTEIN"/>
    <property type="match status" value="1"/>
</dbReference>
<accession>A0AA43UC77</accession>
<dbReference type="Pfam" id="PF02447">
    <property type="entry name" value="GntP_permease"/>
    <property type="match status" value="1"/>
</dbReference>
<reference evidence="2" key="1">
    <citation type="submission" date="2023-07" db="EMBL/GenBank/DDBJ databases">
        <title>Between Cages and Wild: Unraveling the Impact of Captivity on Animal Microbiomes and Antimicrobial Resistance.</title>
        <authorList>
            <person name="Schmartz G.P."/>
            <person name="Rehner J."/>
            <person name="Schuff M.J."/>
            <person name="Becker S.L."/>
            <person name="Kravczyk M."/>
            <person name="Gurevich A."/>
            <person name="Francke R."/>
            <person name="Mueller R."/>
            <person name="Keller V."/>
            <person name="Keller A."/>
        </authorList>
    </citation>
    <scope>NUCLEOTIDE SEQUENCE</scope>
    <source>
        <strain evidence="2">S39M_St_73</strain>
    </source>
</reference>
<dbReference type="EMBL" id="JAUNQW010000008">
    <property type="protein sequence ID" value="MDO5457297.1"/>
    <property type="molecule type" value="Genomic_DNA"/>
</dbReference>
<dbReference type="AlphaFoldDB" id="A0AA43UC77"/>
<dbReference type="GO" id="GO:0005886">
    <property type="term" value="C:plasma membrane"/>
    <property type="evidence" value="ECO:0007669"/>
    <property type="project" value="TreeGrafter"/>
</dbReference>
<evidence type="ECO:0000313" key="3">
    <source>
        <dbReference type="Proteomes" id="UP001171751"/>
    </source>
</evidence>
<feature type="transmembrane region" description="Helical" evidence="1">
    <location>
        <begin position="103"/>
        <end position="132"/>
    </location>
</feature>
<keyword evidence="1" id="KW-1133">Transmembrane helix</keyword>
<evidence type="ECO:0008006" key="4">
    <source>
        <dbReference type="Google" id="ProtNLM"/>
    </source>
</evidence>
<comment type="caution">
    <text evidence="2">The sequence shown here is derived from an EMBL/GenBank/DDBJ whole genome shotgun (WGS) entry which is preliminary data.</text>
</comment>
<feature type="transmembrane region" description="Helical" evidence="1">
    <location>
        <begin position="289"/>
        <end position="314"/>
    </location>
</feature>
<feature type="transmembrane region" description="Helical" evidence="1">
    <location>
        <begin position="144"/>
        <end position="163"/>
    </location>
</feature>
<name>A0AA43UC77_9LACT</name>
<organism evidence="2 3">
    <name type="scientific">Atopococcus tabaci</name>
    <dbReference type="NCBI Taxonomy" id="269774"/>
    <lineage>
        <taxon>Bacteria</taxon>
        <taxon>Bacillati</taxon>
        <taxon>Bacillota</taxon>
        <taxon>Bacilli</taxon>
        <taxon>Lactobacillales</taxon>
        <taxon>Carnobacteriaceae</taxon>
        <taxon>Atopococcus</taxon>
    </lineage>
</organism>
<evidence type="ECO:0000313" key="2">
    <source>
        <dbReference type="EMBL" id="MDO5457297.1"/>
    </source>
</evidence>
<gene>
    <name evidence="2" type="ORF">Q4F26_03045</name>
</gene>
<keyword evidence="1" id="KW-0812">Transmembrane</keyword>
<sequence length="436" mass="47810">MNIIGIIGFLAAMFLMLWGSTRGYHIIILTVLASVILVLSNQMPLYDTLFAGDQSFVAGMTSFIGRYFVIFLLSAILAKYIENSGAAKSIAQYIISKTGKEKPYIILVALFTFASILTLGGVNLFVAMFVIIPLARDLFQELDMSWKLVVTPYMMGVGTFTMTTMPGTPAIQNVIMADVLGTSLTTQPIFGLVLSAFLIIYSLWRMKVELEDSLAKGEGFEDRFRVKAEEKSEEIPSFFLSISPLLILFLTIIIGSLMKVENIILYALTFAVLLSVLNFNQYIDSQRDVLNMGAINSITSVMAPAVTLGFGTVMSATPSFEMIMGFFQSLPLTPLLSLIVITAILQFVIGSASGVLSIVGEKFVPLYDLSSYDLGYVHRMLLTTPAFMPPHVGAYLTFLDVSKLTHKDSFKQVMISLNGGVALTVVLGYLLGFIFN</sequence>
<feature type="transmembrane region" description="Helical" evidence="1">
    <location>
        <begin position="413"/>
        <end position="435"/>
    </location>
</feature>
<feature type="transmembrane region" description="Helical" evidence="1">
    <location>
        <begin position="264"/>
        <end position="283"/>
    </location>
</feature>
<proteinExistence type="predicted"/>
<feature type="transmembrane region" description="Helical" evidence="1">
    <location>
        <begin position="23"/>
        <end position="43"/>
    </location>
</feature>
<feature type="transmembrane region" description="Helical" evidence="1">
    <location>
        <begin position="335"/>
        <end position="360"/>
    </location>
</feature>